<reference evidence="3" key="1">
    <citation type="submission" date="2021-05" db="EMBL/GenBank/DDBJ databases">
        <title>The genome of the haptophyte Pavlova lutheri (Diacronema luteri, Pavlovales) - a model for lipid biosynthesis in eukaryotic algae.</title>
        <authorList>
            <person name="Hulatt C.J."/>
            <person name="Posewitz M.C."/>
        </authorList>
    </citation>
    <scope>NUCLEOTIDE SEQUENCE</scope>
    <source>
        <strain evidence="3">NIVA-4/92</strain>
    </source>
</reference>
<dbReference type="InterPro" id="IPR036249">
    <property type="entry name" value="Thioredoxin-like_sf"/>
</dbReference>
<evidence type="ECO:0000259" key="1">
    <source>
        <dbReference type="PROSITE" id="PS50404"/>
    </source>
</evidence>
<dbReference type="PROSITE" id="PS50405">
    <property type="entry name" value="GST_CTER"/>
    <property type="match status" value="1"/>
</dbReference>
<dbReference type="InterPro" id="IPR036282">
    <property type="entry name" value="Glutathione-S-Trfase_C_sf"/>
</dbReference>
<dbReference type="PANTHER" id="PTHR11571">
    <property type="entry name" value="GLUTATHIONE S-TRANSFERASE"/>
    <property type="match status" value="1"/>
</dbReference>
<dbReference type="Gene3D" id="3.40.30.10">
    <property type="entry name" value="Glutaredoxin"/>
    <property type="match status" value="1"/>
</dbReference>
<dbReference type="InterPro" id="IPR004046">
    <property type="entry name" value="GST_C"/>
</dbReference>
<dbReference type="PANTHER" id="PTHR11571:SF252">
    <property type="entry name" value="GLUTATHIONE S-TRANSFERASE"/>
    <property type="match status" value="1"/>
</dbReference>
<dbReference type="Pfam" id="PF14497">
    <property type="entry name" value="GST_C_3"/>
    <property type="match status" value="1"/>
</dbReference>
<dbReference type="Proteomes" id="UP000751190">
    <property type="component" value="Unassembled WGS sequence"/>
</dbReference>
<evidence type="ECO:0008006" key="5">
    <source>
        <dbReference type="Google" id="ProtNLM"/>
    </source>
</evidence>
<keyword evidence="4" id="KW-1185">Reference proteome</keyword>
<feature type="domain" description="GST C-terminal" evidence="2">
    <location>
        <begin position="82"/>
        <end position="228"/>
    </location>
</feature>
<dbReference type="GO" id="GO:0006749">
    <property type="term" value="P:glutathione metabolic process"/>
    <property type="evidence" value="ECO:0007669"/>
    <property type="project" value="TreeGrafter"/>
</dbReference>
<dbReference type="Gene3D" id="1.20.1050.10">
    <property type="match status" value="1"/>
</dbReference>
<gene>
    <name evidence="3" type="ORF">KFE25_012068</name>
</gene>
<dbReference type="InterPro" id="IPR010987">
    <property type="entry name" value="Glutathione-S-Trfase_C-like"/>
</dbReference>
<name>A0A8J6CC82_DIALT</name>
<dbReference type="GO" id="GO:0004364">
    <property type="term" value="F:glutathione transferase activity"/>
    <property type="evidence" value="ECO:0007669"/>
    <property type="project" value="TreeGrafter"/>
</dbReference>
<organism evidence="3 4">
    <name type="scientific">Diacronema lutheri</name>
    <name type="common">Unicellular marine alga</name>
    <name type="synonym">Monochrysis lutheri</name>
    <dbReference type="NCBI Taxonomy" id="2081491"/>
    <lineage>
        <taxon>Eukaryota</taxon>
        <taxon>Haptista</taxon>
        <taxon>Haptophyta</taxon>
        <taxon>Pavlovophyceae</taxon>
        <taxon>Pavlovales</taxon>
        <taxon>Pavlovaceae</taxon>
        <taxon>Diacronema</taxon>
    </lineage>
</organism>
<comment type="caution">
    <text evidence="3">The sequence shown here is derived from an EMBL/GenBank/DDBJ whole genome shotgun (WGS) entry which is preliminary data.</text>
</comment>
<evidence type="ECO:0000259" key="2">
    <source>
        <dbReference type="PROSITE" id="PS50405"/>
    </source>
</evidence>
<dbReference type="OrthoDB" id="420389at2759"/>
<evidence type="ECO:0000313" key="3">
    <source>
        <dbReference type="EMBL" id="KAG8462248.1"/>
    </source>
</evidence>
<dbReference type="OMA" id="WKENDEA"/>
<feature type="domain" description="GST N-terminal" evidence="1">
    <location>
        <begin position="26"/>
        <end position="104"/>
    </location>
</feature>
<dbReference type="InterPro" id="IPR004045">
    <property type="entry name" value="Glutathione_S-Trfase_N"/>
</dbReference>
<dbReference type="InterPro" id="IPR040079">
    <property type="entry name" value="Glutathione_S-Trfase"/>
</dbReference>
<dbReference type="AlphaFoldDB" id="A0A8J6CC82"/>
<dbReference type="EMBL" id="JAGTXO010000021">
    <property type="protein sequence ID" value="KAG8462248.1"/>
    <property type="molecule type" value="Genomic_DNA"/>
</dbReference>
<evidence type="ECO:0000313" key="4">
    <source>
        <dbReference type="Proteomes" id="UP000751190"/>
    </source>
</evidence>
<dbReference type="InterPro" id="IPR050213">
    <property type="entry name" value="GST_superfamily"/>
</dbReference>
<dbReference type="CDD" id="cd03039">
    <property type="entry name" value="GST_N_Sigma_like"/>
    <property type="match status" value="1"/>
</dbReference>
<protein>
    <recommendedName>
        <fullName evidence="5">Glutathione S-transferase</fullName>
    </recommendedName>
</protein>
<dbReference type="SUPFAM" id="SSF52833">
    <property type="entry name" value="Thioredoxin-like"/>
    <property type="match status" value="1"/>
</dbReference>
<proteinExistence type="predicted"/>
<sequence length="234" mass="25767">MGNITGLVQDDHFSEVPEQPHPTALDGLKLTYFDHPGRGEAVRLALRIAGVAFDDERVTFDEWPKLKPHTPWFTLPMLTLPDGEQLAQTQSLLRWIGTEASPRLYPTDPLTAARCDELVDVINDLEQIAKLELIPAFNETLAKVDGYIARHGAGGHAVGDTLTIADVKVFWAACFLSSGFIEAIPRGALDRYTHVQAVRATVGRLPVVRAYYAGRASDGTMPTYEQPFLDATKL</sequence>
<dbReference type="SUPFAM" id="SSF47616">
    <property type="entry name" value="GST C-terminal domain-like"/>
    <property type="match status" value="1"/>
</dbReference>
<dbReference type="SFLD" id="SFLDS00019">
    <property type="entry name" value="Glutathione_Transferase_(cytos"/>
    <property type="match status" value="1"/>
</dbReference>
<accession>A0A8J6CC82</accession>
<dbReference type="PROSITE" id="PS50404">
    <property type="entry name" value="GST_NTER"/>
    <property type="match status" value="1"/>
</dbReference>